<dbReference type="AlphaFoldDB" id="A0A1U8AQL2"/>
<dbReference type="KEGG" id="nnu:104605469"/>
<dbReference type="PANTHER" id="PTHR33470:SF27">
    <property type="entry name" value="OS01G0899700 PROTEIN"/>
    <property type="match status" value="1"/>
</dbReference>
<sequence length="278" mass="31726">LCGAGPIVKITCKAGDKDIVKYEKTNVREKHSILFKDYDFVKHGAKECKASLYLAPKYSFCNIPTNPQNGEKGAKLKLKSRTYQKVVLKAEYFAYAPKYPSKDCEKHKHTPNPKPKPTPYYYKSPPANTNLPLQATTSASLVLQVTTTTYAKLLLQASTPTFTSTLLQNPLLLTFITSLLQVTSSMTYCYNFPSPLYHHQHITTNHLFIRSTTINHHLHLYQLTATSLLILQFTTTIHHHHPHPHEYKSRSPPSPVYYYKSPPPPPYYYKSPPPPPYY</sequence>
<dbReference type="InParanoid" id="A0A1U8AQL2"/>
<gene>
    <name evidence="3" type="primary">LOC104605469</name>
</gene>
<reference evidence="3" key="1">
    <citation type="submission" date="2025-08" db="UniProtKB">
        <authorList>
            <consortium name="RefSeq"/>
        </authorList>
    </citation>
    <scope>IDENTIFICATION</scope>
</reference>
<organism evidence="2 3">
    <name type="scientific">Nelumbo nucifera</name>
    <name type="common">Sacred lotus</name>
    <dbReference type="NCBI Taxonomy" id="4432"/>
    <lineage>
        <taxon>Eukaryota</taxon>
        <taxon>Viridiplantae</taxon>
        <taxon>Streptophyta</taxon>
        <taxon>Embryophyta</taxon>
        <taxon>Tracheophyta</taxon>
        <taxon>Spermatophyta</taxon>
        <taxon>Magnoliopsida</taxon>
        <taxon>Proteales</taxon>
        <taxon>Nelumbonaceae</taxon>
        <taxon>Nelumbo</taxon>
    </lineage>
</organism>
<dbReference type="STRING" id="4432.A0A1U8AQL2"/>
<proteinExistence type="predicted"/>
<feature type="non-terminal residue" evidence="3">
    <location>
        <position position="1"/>
    </location>
</feature>
<dbReference type="GeneID" id="104605469"/>
<protein>
    <submittedName>
        <fullName evidence="3">Leucine-rich repeat extensin-like protein 5</fullName>
    </submittedName>
</protein>
<dbReference type="PANTHER" id="PTHR33470">
    <property type="entry name" value="OS01G0164075 PROTEIN"/>
    <property type="match status" value="1"/>
</dbReference>
<evidence type="ECO:0000313" key="2">
    <source>
        <dbReference type="Proteomes" id="UP000189703"/>
    </source>
</evidence>
<keyword evidence="2" id="KW-1185">Reference proteome</keyword>
<evidence type="ECO:0000256" key="1">
    <source>
        <dbReference type="ARBA" id="ARBA00022729"/>
    </source>
</evidence>
<evidence type="ECO:0000313" key="3">
    <source>
        <dbReference type="RefSeq" id="XP_010268550.1"/>
    </source>
</evidence>
<keyword evidence="1" id="KW-0732">Signal</keyword>
<dbReference type="OrthoDB" id="1939198at2759"/>
<accession>A0A1U8AQL2</accession>
<dbReference type="eggNOG" id="KOG4307">
    <property type="taxonomic scope" value="Eukaryota"/>
</dbReference>
<name>A0A1U8AQL2_NELNU</name>
<dbReference type="Proteomes" id="UP000189703">
    <property type="component" value="Unplaced"/>
</dbReference>
<dbReference type="RefSeq" id="XP_010268550.1">
    <property type="nucleotide sequence ID" value="XM_010270248.1"/>
</dbReference>